<accession>A0A0C2NDZ1</accession>
<gene>
    <name evidence="3" type="ORF">RF11_03743</name>
</gene>
<dbReference type="AlphaFoldDB" id="A0A0C2NDZ1"/>
<organism evidence="3 4">
    <name type="scientific">Thelohanellus kitauei</name>
    <name type="common">Myxosporean</name>
    <dbReference type="NCBI Taxonomy" id="669202"/>
    <lineage>
        <taxon>Eukaryota</taxon>
        <taxon>Metazoa</taxon>
        <taxon>Cnidaria</taxon>
        <taxon>Myxozoa</taxon>
        <taxon>Myxosporea</taxon>
        <taxon>Bivalvulida</taxon>
        <taxon>Platysporina</taxon>
        <taxon>Myxobolidae</taxon>
        <taxon>Thelohanellus</taxon>
    </lineage>
</organism>
<name>A0A0C2NDZ1_THEKT</name>
<sequence>MVELCRIFLDSSRPSAYIFESQNIISRTSLFRTFFSILSRSDICDELRVSTALVTSEIVFGNNKNQSLLSEFYEDFYRVDFADKVLSVAHDHTQSHAVRKSMLYLFGCYIRGNLSGLQKIVHGVLNQETSVVSKFLCAGLFDDDFMSTTITSFCFIHIMINNPQYKTEFARMAFIVDKSDSQTAFNLISRCVSIIQPQTNPISSINMLCLLIYLIYDCEEALNTFLESSDISSFMIMGIKSGYGSNLDTVIKGLFAVLVGTVLNALQERADSQITKNLMAHVSLVDLKSLITKLNESSEFVASSKSRIINLSLKVYIDYEITLIVKKIEIFVIDSLRYHSQDRSKLADLQDQLQAMTNEFKSVSEECKHLKNHLEAANKRVHDLEIKNDQLMRANNGLTRDFNVLLHDHQVLVSQYTYLEEEVRRLNYELYSVMGGQYHNMDSSLPETEGQIANQDLNKDNMTNVEYLDRS</sequence>
<dbReference type="InterPro" id="IPR011989">
    <property type="entry name" value="ARM-like"/>
</dbReference>
<keyword evidence="1" id="KW-0175">Coiled coil</keyword>
<dbReference type="InterPro" id="IPR006953">
    <property type="entry name" value="Vesicle_Uso1_P115_head"/>
</dbReference>
<comment type="caution">
    <text evidence="3">The sequence shown here is derived from an EMBL/GenBank/DDBJ whole genome shotgun (WGS) entry which is preliminary data.</text>
</comment>
<evidence type="ECO:0000313" key="4">
    <source>
        <dbReference type="Proteomes" id="UP000031668"/>
    </source>
</evidence>
<dbReference type="GO" id="GO:0006886">
    <property type="term" value="P:intracellular protein transport"/>
    <property type="evidence" value="ECO:0007669"/>
    <property type="project" value="InterPro"/>
</dbReference>
<evidence type="ECO:0000259" key="2">
    <source>
        <dbReference type="Pfam" id="PF04869"/>
    </source>
</evidence>
<evidence type="ECO:0000313" key="3">
    <source>
        <dbReference type="EMBL" id="KII72207.1"/>
    </source>
</evidence>
<feature type="coiled-coil region" evidence="1">
    <location>
        <begin position="339"/>
        <end position="401"/>
    </location>
</feature>
<protein>
    <submittedName>
        <fullName evidence="3">General vesicular transport factor p115</fullName>
    </submittedName>
</protein>
<keyword evidence="4" id="KW-1185">Reference proteome</keyword>
<dbReference type="EMBL" id="JWZT01001318">
    <property type="protein sequence ID" value="KII72207.1"/>
    <property type="molecule type" value="Genomic_DNA"/>
</dbReference>
<dbReference type="Gene3D" id="6.10.250.1080">
    <property type="match status" value="1"/>
</dbReference>
<reference evidence="3 4" key="1">
    <citation type="journal article" date="2014" name="Genome Biol. Evol.">
        <title>The genome of the myxosporean Thelohanellus kitauei shows adaptations to nutrient acquisition within its fish host.</title>
        <authorList>
            <person name="Yang Y."/>
            <person name="Xiong J."/>
            <person name="Zhou Z."/>
            <person name="Huo F."/>
            <person name="Miao W."/>
            <person name="Ran C."/>
            <person name="Liu Y."/>
            <person name="Zhang J."/>
            <person name="Feng J."/>
            <person name="Wang M."/>
            <person name="Wang M."/>
            <person name="Wang L."/>
            <person name="Yao B."/>
        </authorList>
    </citation>
    <scope>NUCLEOTIDE SEQUENCE [LARGE SCALE GENOMIC DNA]</scope>
    <source>
        <strain evidence="3">Wuqing</strain>
    </source>
</reference>
<dbReference type="OrthoDB" id="5984106at2759"/>
<evidence type="ECO:0000256" key="1">
    <source>
        <dbReference type="SAM" id="Coils"/>
    </source>
</evidence>
<dbReference type="GO" id="GO:0000139">
    <property type="term" value="C:Golgi membrane"/>
    <property type="evidence" value="ECO:0007669"/>
    <property type="project" value="InterPro"/>
</dbReference>
<dbReference type="Proteomes" id="UP000031668">
    <property type="component" value="Unassembled WGS sequence"/>
</dbReference>
<dbReference type="Pfam" id="PF04869">
    <property type="entry name" value="Uso1_p115_head"/>
    <property type="match status" value="1"/>
</dbReference>
<proteinExistence type="predicted"/>
<feature type="domain" description="Vesicle tethering protein Uso1/P115-like head" evidence="2">
    <location>
        <begin position="88"/>
        <end position="306"/>
    </location>
</feature>
<dbReference type="GO" id="GO:0048280">
    <property type="term" value="P:vesicle fusion with Golgi apparatus"/>
    <property type="evidence" value="ECO:0007669"/>
    <property type="project" value="InterPro"/>
</dbReference>
<dbReference type="Gene3D" id="1.25.10.10">
    <property type="entry name" value="Leucine-rich Repeat Variant"/>
    <property type="match status" value="1"/>
</dbReference>